<dbReference type="PANTHER" id="PTHR43798:SF31">
    <property type="entry name" value="AB HYDROLASE SUPERFAMILY PROTEIN YCLE"/>
    <property type="match status" value="1"/>
</dbReference>
<dbReference type="Gene3D" id="3.40.50.1820">
    <property type="entry name" value="alpha/beta hydrolase"/>
    <property type="match status" value="1"/>
</dbReference>
<proteinExistence type="predicted"/>
<dbReference type="PRINTS" id="PR00111">
    <property type="entry name" value="ABHYDROLASE"/>
</dbReference>
<dbReference type="GO" id="GO:0016787">
    <property type="term" value="F:hydrolase activity"/>
    <property type="evidence" value="ECO:0007669"/>
    <property type="project" value="UniProtKB-KW"/>
</dbReference>
<name>A0ABV9I707_9DEIO</name>
<dbReference type="InterPro" id="IPR000073">
    <property type="entry name" value="AB_hydrolase_1"/>
</dbReference>
<dbReference type="Proteomes" id="UP001595952">
    <property type="component" value="Unassembled WGS sequence"/>
</dbReference>
<dbReference type="InterPro" id="IPR050266">
    <property type="entry name" value="AB_hydrolase_sf"/>
</dbReference>
<dbReference type="EMBL" id="JBHSEI010000002">
    <property type="protein sequence ID" value="MFC4637857.1"/>
    <property type="molecule type" value="Genomic_DNA"/>
</dbReference>
<evidence type="ECO:0000256" key="1">
    <source>
        <dbReference type="ARBA" id="ARBA00022801"/>
    </source>
</evidence>
<accession>A0ABV9I707</accession>
<comment type="caution">
    <text evidence="3">The sequence shown here is derived from an EMBL/GenBank/DDBJ whole genome shotgun (WGS) entry which is preliminary data.</text>
</comment>
<dbReference type="PANTHER" id="PTHR43798">
    <property type="entry name" value="MONOACYLGLYCEROL LIPASE"/>
    <property type="match status" value="1"/>
</dbReference>
<feature type="domain" description="AB hydrolase-1" evidence="2">
    <location>
        <begin position="24"/>
        <end position="259"/>
    </location>
</feature>
<reference evidence="4" key="1">
    <citation type="journal article" date="2019" name="Int. J. Syst. Evol. Microbiol.">
        <title>The Global Catalogue of Microorganisms (GCM) 10K type strain sequencing project: providing services to taxonomists for standard genome sequencing and annotation.</title>
        <authorList>
            <consortium name="The Broad Institute Genomics Platform"/>
            <consortium name="The Broad Institute Genome Sequencing Center for Infectious Disease"/>
            <person name="Wu L."/>
            <person name="Ma J."/>
        </authorList>
    </citation>
    <scope>NUCLEOTIDE SEQUENCE [LARGE SCALE GENOMIC DNA]</scope>
    <source>
        <strain evidence="4">CCUG 55995</strain>
    </source>
</reference>
<keyword evidence="4" id="KW-1185">Reference proteome</keyword>
<organism evidence="3 4">
    <name type="scientific">Deinococcus hohokamensis</name>
    <dbReference type="NCBI Taxonomy" id="309883"/>
    <lineage>
        <taxon>Bacteria</taxon>
        <taxon>Thermotogati</taxon>
        <taxon>Deinococcota</taxon>
        <taxon>Deinococci</taxon>
        <taxon>Deinococcales</taxon>
        <taxon>Deinococcaceae</taxon>
        <taxon>Deinococcus</taxon>
    </lineage>
</organism>
<dbReference type="InterPro" id="IPR029058">
    <property type="entry name" value="AB_hydrolase_fold"/>
</dbReference>
<keyword evidence="1 3" id="KW-0378">Hydrolase</keyword>
<gene>
    <name evidence="3" type="ORF">ACFO0D_05840</name>
</gene>
<evidence type="ECO:0000313" key="3">
    <source>
        <dbReference type="EMBL" id="MFC4637857.1"/>
    </source>
</evidence>
<dbReference type="PRINTS" id="PR00412">
    <property type="entry name" value="EPOXHYDRLASE"/>
</dbReference>
<dbReference type="SUPFAM" id="SSF53474">
    <property type="entry name" value="alpha/beta-Hydrolases"/>
    <property type="match status" value="1"/>
</dbReference>
<evidence type="ECO:0000259" key="2">
    <source>
        <dbReference type="Pfam" id="PF12697"/>
    </source>
</evidence>
<dbReference type="InterPro" id="IPR000639">
    <property type="entry name" value="Epox_hydrolase-like"/>
</dbReference>
<dbReference type="RefSeq" id="WP_380060884.1">
    <property type="nucleotide sequence ID" value="NZ_JBHSEI010000002.1"/>
</dbReference>
<evidence type="ECO:0000313" key="4">
    <source>
        <dbReference type="Proteomes" id="UP001595952"/>
    </source>
</evidence>
<sequence length="268" mass="27954">MTLFTVQQGAASLAGEQAGQGVAVVFLHAGVADRRMWRRQLGAFAATHQVVAYDRRGFGETQAAPEPHSPAEDLLAVLDSLNIGRAVLVGCSQGGKVALDFVLAHPERALALVLVAPAVSGAPAPDELPAPVEALLEALEEAEASGDLERLNALEARIWLDGVLGSDGRVQGEARDLFLAMNSVALSAGPVGEERPAGPAWPRLGEVCRPTLVLYGDLDFPHVQERCEALAREIPGAGRTVLSGTAHLPNLESPEAFDAALAAFLGGL</sequence>
<protein>
    <submittedName>
        <fullName evidence="3">Alpha/beta fold hydrolase</fullName>
    </submittedName>
</protein>
<dbReference type="Pfam" id="PF12697">
    <property type="entry name" value="Abhydrolase_6"/>
    <property type="match status" value="1"/>
</dbReference>